<proteinExistence type="inferred from homology"/>
<dbReference type="InterPro" id="IPR035937">
    <property type="entry name" value="FPG_N"/>
</dbReference>
<protein>
    <submittedName>
        <fullName evidence="11">Fpg/Nei family DNA glycosylase</fullName>
    </submittedName>
</protein>
<comment type="similarity">
    <text evidence="2">Belongs to the FPG family.</text>
</comment>
<dbReference type="PANTHER" id="PTHR22993:SF9">
    <property type="entry name" value="FORMAMIDOPYRIMIDINE-DNA GLYCOSYLASE"/>
    <property type="match status" value="1"/>
</dbReference>
<dbReference type="PANTHER" id="PTHR22993">
    <property type="entry name" value="FORMAMIDOPYRIMIDINE-DNA GLYCOSYLASE"/>
    <property type="match status" value="1"/>
</dbReference>
<sequence length="271" mass="30011">MQELPELDVYRAKLAEQFAGAQITGIEVLKEKVSQTGTDQLERDIALKALWFVERRGKHLVFHLDNGKRLLVQLSHGAYLYAGSEEDKPGRTASAKIRFGDRILYLVGLKTGDLQLLSVKEVEERLGALGPDPFDKRLTLEKFIARFAKKRGAIKSALMDQTVITGIGTVYSDEICHDAAIRPDAKIPSLGQDAWERLYQSMHKILKEAISYGGAGVHPFSEGDELTGGYSRHLKVFDREGEPCGQTGSAIETVDVSGRKAYFSPGFQTNQ</sequence>
<dbReference type="GO" id="GO:0034039">
    <property type="term" value="F:8-oxo-7,8-dihydroguanine DNA N-glycosylase activity"/>
    <property type="evidence" value="ECO:0007669"/>
    <property type="project" value="TreeGrafter"/>
</dbReference>
<dbReference type="InterPro" id="IPR012319">
    <property type="entry name" value="FPG_cat"/>
</dbReference>
<organism evidence="11 12">
    <name type="scientific">Paenibacillus arenilitoris</name>
    <dbReference type="NCBI Taxonomy" id="2772299"/>
    <lineage>
        <taxon>Bacteria</taxon>
        <taxon>Bacillati</taxon>
        <taxon>Bacillota</taxon>
        <taxon>Bacilli</taxon>
        <taxon>Bacillales</taxon>
        <taxon>Paenibacillaceae</taxon>
        <taxon>Paenibacillus</taxon>
    </lineage>
</organism>
<keyword evidence="8" id="KW-0511">Multifunctional enzyme</keyword>
<evidence type="ECO:0000259" key="10">
    <source>
        <dbReference type="PROSITE" id="PS51068"/>
    </source>
</evidence>
<dbReference type="PROSITE" id="PS51068">
    <property type="entry name" value="FPG_CAT"/>
    <property type="match status" value="1"/>
</dbReference>
<dbReference type="GO" id="GO:0016829">
    <property type="term" value="F:lyase activity"/>
    <property type="evidence" value="ECO:0007669"/>
    <property type="project" value="UniProtKB-KW"/>
</dbReference>
<dbReference type="GO" id="GO:0003684">
    <property type="term" value="F:damaged DNA binding"/>
    <property type="evidence" value="ECO:0007669"/>
    <property type="project" value="InterPro"/>
</dbReference>
<dbReference type="GO" id="GO:0008270">
    <property type="term" value="F:zinc ion binding"/>
    <property type="evidence" value="ECO:0007669"/>
    <property type="project" value="InterPro"/>
</dbReference>
<evidence type="ECO:0000256" key="7">
    <source>
        <dbReference type="ARBA" id="ARBA00023239"/>
    </source>
</evidence>
<dbReference type="SUPFAM" id="SSF81624">
    <property type="entry name" value="N-terminal domain of MutM-like DNA repair proteins"/>
    <property type="match status" value="1"/>
</dbReference>
<comment type="caution">
    <text evidence="11">The sequence shown here is derived from an EMBL/GenBank/DDBJ whole genome shotgun (WGS) entry which is preliminary data.</text>
</comment>
<dbReference type="Pfam" id="PF06831">
    <property type="entry name" value="H2TH"/>
    <property type="match status" value="1"/>
</dbReference>
<dbReference type="Gene3D" id="3.20.190.10">
    <property type="entry name" value="MutM-like, N-terminal"/>
    <property type="match status" value="1"/>
</dbReference>
<keyword evidence="7" id="KW-0456">Lyase</keyword>
<dbReference type="Gene3D" id="1.10.8.50">
    <property type="match status" value="1"/>
</dbReference>
<evidence type="ECO:0000256" key="8">
    <source>
        <dbReference type="ARBA" id="ARBA00023268"/>
    </source>
</evidence>
<dbReference type="RefSeq" id="WP_190862217.1">
    <property type="nucleotide sequence ID" value="NZ_JACXIY010000016.1"/>
</dbReference>
<keyword evidence="3" id="KW-0227">DNA damage</keyword>
<feature type="domain" description="Formamidopyrimidine-DNA glycosylase catalytic" evidence="10">
    <location>
        <begin position="2"/>
        <end position="106"/>
    </location>
</feature>
<dbReference type="GO" id="GO:0003906">
    <property type="term" value="F:DNA-(apurinic or apyrimidinic site) endonuclease activity"/>
    <property type="evidence" value="ECO:0007669"/>
    <property type="project" value="InterPro"/>
</dbReference>
<dbReference type="InterPro" id="IPR010979">
    <property type="entry name" value="Ribosomal_uS13-like_H2TH"/>
</dbReference>
<keyword evidence="6" id="KW-0234">DNA repair</keyword>
<name>A0A927CNH3_9BACL</name>
<gene>
    <name evidence="11" type="ORF">IDH41_14580</name>
</gene>
<dbReference type="SMART" id="SM00898">
    <property type="entry name" value="Fapy_DNA_glyco"/>
    <property type="match status" value="1"/>
</dbReference>
<evidence type="ECO:0000256" key="3">
    <source>
        <dbReference type="ARBA" id="ARBA00022763"/>
    </source>
</evidence>
<dbReference type="AlphaFoldDB" id="A0A927CNH3"/>
<evidence type="ECO:0000256" key="4">
    <source>
        <dbReference type="ARBA" id="ARBA00022801"/>
    </source>
</evidence>
<evidence type="ECO:0000313" key="12">
    <source>
        <dbReference type="Proteomes" id="UP000632125"/>
    </source>
</evidence>
<accession>A0A927CNH3</accession>
<reference evidence="11" key="1">
    <citation type="submission" date="2020-09" db="EMBL/GenBank/DDBJ databases">
        <title>A novel bacterium of genus Paenibacillus, isolated from South China Sea.</title>
        <authorList>
            <person name="Huang H."/>
            <person name="Mo K."/>
            <person name="Hu Y."/>
        </authorList>
    </citation>
    <scope>NUCLEOTIDE SEQUENCE</scope>
    <source>
        <strain evidence="11">IB182493</strain>
    </source>
</reference>
<dbReference type="SUPFAM" id="SSF57716">
    <property type="entry name" value="Glucocorticoid receptor-like (DNA-binding domain)"/>
    <property type="match status" value="1"/>
</dbReference>
<keyword evidence="4" id="KW-0378">Hydrolase</keyword>
<evidence type="ECO:0000256" key="6">
    <source>
        <dbReference type="ARBA" id="ARBA00023204"/>
    </source>
</evidence>
<evidence type="ECO:0000256" key="2">
    <source>
        <dbReference type="ARBA" id="ARBA00009409"/>
    </source>
</evidence>
<evidence type="ECO:0000256" key="5">
    <source>
        <dbReference type="ARBA" id="ARBA00023125"/>
    </source>
</evidence>
<dbReference type="SUPFAM" id="SSF46946">
    <property type="entry name" value="S13-like H2TH domain"/>
    <property type="match status" value="1"/>
</dbReference>
<dbReference type="GO" id="GO:0006284">
    <property type="term" value="P:base-excision repair"/>
    <property type="evidence" value="ECO:0007669"/>
    <property type="project" value="InterPro"/>
</dbReference>
<evidence type="ECO:0000256" key="1">
    <source>
        <dbReference type="ARBA" id="ARBA00001668"/>
    </source>
</evidence>
<dbReference type="InterPro" id="IPR015886">
    <property type="entry name" value="H2TH_FPG"/>
</dbReference>
<dbReference type="Proteomes" id="UP000632125">
    <property type="component" value="Unassembled WGS sequence"/>
</dbReference>
<evidence type="ECO:0000256" key="9">
    <source>
        <dbReference type="ARBA" id="ARBA00023295"/>
    </source>
</evidence>
<evidence type="ECO:0000313" key="11">
    <source>
        <dbReference type="EMBL" id="MBD2869813.1"/>
    </source>
</evidence>
<dbReference type="EMBL" id="JACXIY010000016">
    <property type="protein sequence ID" value="MBD2869813.1"/>
    <property type="molecule type" value="Genomic_DNA"/>
</dbReference>
<keyword evidence="9" id="KW-0326">Glycosidase</keyword>
<dbReference type="Pfam" id="PF01149">
    <property type="entry name" value="Fapy_DNA_glyco"/>
    <property type="match status" value="1"/>
</dbReference>
<keyword evidence="12" id="KW-1185">Reference proteome</keyword>
<keyword evidence="5" id="KW-0238">DNA-binding</keyword>
<comment type="catalytic activity">
    <reaction evidence="1">
        <text>Hydrolysis of DNA containing ring-opened 7-methylguanine residues, releasing 2,6-diamino-4-hydroxy-5-(N-methyl)formamidopyrimidine.</text>
        <dbReference type="EC" id="3.2.2.23"/>
    </reaction>
</comment>
<dbReference type="SMART" id="SM01232">
    <property type="entry name" value="H2TH"/>
    <property type="match status" value="1"/>
</dbReference>